<dbReference type="InterPro" id="IPR036683">
    <property type="entry name" value="CO_DH_flav_C_dom_sf"/>
</dbReference>
<dbReference type="SUPFAM" id="SSF56176">
    <property type="entry name" value="FAD-binding/transporter-associated domain-like"/>
    <property type="match status" value="1"/>
</dbReference>
<dbReference type="PROSITE" id="PS51387">
    <property type="entry name" value="FAD_PCMH"/>
    <property type="match status" value="1"/>
</dbReference>
<keyword evidence="4" id="KW-1185">Reference proteome</keyword>
<dbReference type="AlphaFoldDB" id="A0A0P6YCB9"/>
<dbReference type="Gene3D" id="3.30.43.10">
    <property type="entry name" value="Uridine Diphospho-n-acetylenolpyruvylglucosamine Reductase, domain 2"/>
    <property type="match status" value="1"/>
</dbReference>
<dbReference type="SMART" id="SM01092">
    <property type="entry name" value="CO_deh_flav_C"/>
    <property type="match status" value="1"/>
</dbReference>
<dbReference type="RefSeq" id="WP_054522261.1">
    <property type="nucleotide sequence ID" value="NZ_LGKO01000005.1"/>
</dbReference>
<dbReference type="GO" id="GO:0016491">
    <property type="term" value="F:oxidoreductase activity"/>
    <property type="evidence" value="ECO:0007669"/>
    <property type="project" value="UniProtKB-KW"/>
</dbReference>
<dbReference type="PANTHER" id="PTHR42659">
    <property type="entry name" value="XANTHINE DEHYDROGENASE SUBUNIT C-RELATED"/>
    <property type="match status" value="1"/>
</dbReference>
<dbReference type="InterPro" id="IPR016169">
    <property type="entry name" value="FAD-bd_PCMH_sub2"/>
</dbReference>
<gene>
    <name evidence="3" type="ORF">SE15_11645</name>
</gene>
<dbReference type="InterPro" id="IPR016167">
    <property type="entry name" value="FAD-bd_PCMH_sub1"/>
</dbReference>
<dbReference type="InterPro" id="IPR005107">
    <property type="entry name" value="CO_DH_flav_C"/>
</dbReference>
<dbReference type="InterPro" id="IPR016166">
    <property type="entry name" value="FAD-bd_PCMH"/>
</dbReference>
<dbReference type="Pfam" id="PF00941">
    <property type="entry name" value="FAD_binding_5"/>
    <property type="match status" value="1"/>
</dbReference>
<name>A0A0P6YCB9_9CHLR</name>
<protein>
    <recommendedName>
        <fullName evidence="2">FAD-binding PCMH-type domain-containing protein</fullName>
    </recommendedName>
</protein>
<feature type="domain" description="FAD-binding PCMH-type" evidence="2">
    <location>
        <begin position="1"/>
        <end position="178"/>
    </location>
</feature>
<evidence type="ECO:0000313" key="4">
    <source>
        <dbReference type="Proteomes" id="UP000050544"/>
    </source>
</evidence>
<dbReference type="InterPro" id="IPR051312">
    <property type="entry name" value="Diverse_Substr_Oxidored"/>
</dbReference>
<organism evidence="3 4">
    <name type="scientific">Thermanaerothrix daxensis</name>
    <dbReference type="NCBI Taxonomy" id="869279"/>
    <lineage>
        <taxon>Bacteria</taxon>
        <taxon>Bacillati</taxon>
        <taxon>Chloroflexota</taxon>
        <taxon>Anaerolineae</taxon>
        <taxon>Anaerolineales</taxon>
        <taxon>Anaerolineaceae</taxon>
        <taxon>Thermanaerothrix</taxon>
    </lineage>
</organism>
<reference evidence="3 4" key="1">
    <citation type="submission" date="2015-07" db="EMBL/GenBank/DDBJ databases">
        <title>Whole genome sequence of Thermanaerothrix daxensis DSM 23592.</title>
        <authorList>
            <person name="Hemp J."/>
            <person name="Ward L.M."/>
            <person name="Pace L.A."/>
            <person name="Fischer W.W."/>
        </authorList>
    </citation>
    <scope>NUCLEOTIDE SEQUENCE [LARGE SCALE GENOMIC DNA]</scope>
    <source>
        <strain evidence="3 4">GNS-1</strain>
    </source>
</reference>
<dbReference type="Proteomes" id="UP000050544">
    <property type="component" value="Unassembled WGS sequence"/>
</dbReference>
<dbReference type="PANTHER" id="PTHR42659:SF9">
    <property type="entry name" value="XANTHINE DEHYDROGENASE FAD-BINDING SUBUNIT XDHB-RELATED"/>
    <property type="match status" value="1"/>
</dbReference>
<evidence type="ECO:0000259" key="2">
    <source>
        <dbReference type="PROSITE" id="PS51387"/>
    </source>
</evidence>
<keyword evidence="1" id="KW-0560">Oxidoreductase</keyword>
<dbReference type="GO" id="GO:0071949">
    <property type="term" value="F:FAD binding"/>
    <property type="evidence" value="ECO:0007669"/>
    <property type="project" value="InterPro"/>
</dbReference>
<evidence type="ECO:0000256" key="1">
    <source>
        <dbReference type="ARBA" id="ARBA00023002"/>
    </source>
</evidence>
<dbReference type="EMBL" id="LGKO01000005">
    <property type="protein sequence ID" value="KPL82717.1"/>
    <property type="molecule type" value="Genomic_DNA"/>
</dbReference>
<dbReference type="OrthoDB" id="9789842at2"/>
<dbReference type="Gene3D" id="3.30.390.50">
    <property type="entry name" value="CO dehydrogenase flavoprotein, C-terminal domain"/>
    <property type="match status" value="1"/>
</dbReference>
<dbReference type="SUPFAM" id="SSF55447">
    <property type="entry name" value="CO dehydrogenase flavoprotein C-terminal domain-like"/>
    <property type="match status" value="1"/>
</dbReference>
<proteinExistence type="predicted"/>
<dbReference type="InterPro" id="IPR036318">
    <property type="entry name" value="FAD-bd_PCMH-like_sf"/>
</dbReference>
<evidence type="ECO:0000313" key="3">
    <source>
        <dbReference type="EMBL" id="KPL82717.1"/>
    </source>
</evidence>
<dbReference type="Pfam" id="PF03450">
    <property type="entry name" value="CO_deh_flav_C"/>
    <property type="match status" value="1"/>
</dbReference>
<dbReference type="STRING" id="869279.SE15_11645"/>
<comment type="caution">
    <text evidence="3">The sequence shown here is derived from an EMBL/GenBank/DDBJ whole genome shotgun (WGS) entry which is preliminary data.</text>
</comment>
<accession>A0A0P6YCB9</accession>
<dbReference type="Gene3D" id="3.30.465.10">
    <property type="match status" value="1"/>
</dbReference>
<dbReference type="InterPro" id="IPR002346">
    <property type="entry name" value="Mopterin_DH_FAD-bd"/>
</dbReference>
<sequence length="298" mass="32410">MRFWNAYVLARSIEEALDILSHTPGPALPVAGGTDLLLEIQQGEHEPVHTLVDITHIPELKRLEQTEDHLFIGAAVPVSRIAESPLVRFHALAVAEACGQIGGPQVRNSATLGGNVAHALPAADGMIALLALDARAEVASLEGRRLEPMENLFKGPGQTALDLRREILVGFHVPLRRSHQASAFGRVMRPQGVALPILNTAVWLERHGEVIGDVRVAIGPSGPVPRRANAVEAVFRGRPCNEETFAAARQAIRDSIRFRSSPLRASAEYRYHLSGILLEEVVIKAWQRTLEPSVVEAV</sequence>